<keyword evidence="7" id="KW-0999">Mitochondrion inner membrane</keyword>
<organism evidence="15 16">
    <name type="scientific">Acrasis kona</name>
    <dbReference type="NCBI Taxonomy" id="1008807"/>
    <lineage>
        <taxon>Eukaryota</taxon>
        <taxon>Discoba</taxon>
        <taxon>Heterolobosea</taxon>
        <taxon>Tetramitia</taxon>
        <taxon>Eutetramitia</taxon>
        <taxon>Acrasidae</taxon>
        <taxon>Acrasis</taxon>
    </lineage>
</organism>
<dbReference type="Pfam" id="PF13833">
    <property type="entry name" value="EF-hand_8"/>
    <property type="match status" value="1"/>
</dbReference>
<dbReference type="Pfam" id="PF13499">
    <property type="entry name" value="EF-hand_7"/>
    <property type="match status" value="1"/>
</dbReference>
<comment type="subcellular location">
    <subcellularLocation>
        <location evidence="1">Mitochondrion inner membrane</location>
    </subcellularLocation>
    <subcellularLocation>
        <location evidence="2">Mitochondrion intermembrane space</location>
    </subcellularLocation>
</comment>
<evidence type="ECO:0000256" key="13">
    <source>
        <dbReference type="ARBA" id="ARBA00038333"/>
    </source>
</evidence>
<keyword evidence="6" id="KW-0677">Repeat</keyword>
<keyword evidence="12" id="KW-0472">Membrane</keyword>
<keyword evidence="11" id="KW-0496">Mitochondrion</keyword>
<evidence type="ECO:0000256" key="1">
    <source>
        <dbReference type="ARBA" id="ARBA00004273"/>
    </source>
</evidence>
<dbReference type="GO" id="GO:0005758">
    <property type="term" value="C:mitochondrial intermembrane space"/>
    <property type="evidence" value="ECO:0007669"/>
    <property type="project" value="UniProtKB-SubCell"/>
</dbReference>
<gene>
    <name evidence="15" type="ORF">AKO1_009487</name>
</gene>
<dbReference type="InterPro" id="IPR011992">
    <property type="entry name" value="EF-hand-dom_pair"/>
</dbReference>
<evidence type="ECO:0000313" key="15">
    <source>
        <dbReference type="EMBL" id="KAL0490456.1"/>
    </source>
</evidence>
<protein>
    <submittedName>
        <fullName evidence="15">Calcium uptake protein 1, mitochondrial</fullName>
    </submittedName>
</protein>
<dbReference type="Gene3D" id="1.10.238.10">
    <property type="entry name" value="EF-hand"/>
    <property type="match status" value="2"/>
</dbReference>
<feature type="domain" description="EF-hand" evidence="14">
    <location>
        <begin position="206"/>
        <end position="241"/>
    </location>
</feature>
<reference evidence="15 16" key="1">
    <citation type="submission" date="2024-03" db="EMBL/GenBank/DDBJ databases">
        <title>The Acrasis kona genome and developmental transcriptomes reveal deep origins of eukaryotic multicellular pathways.</title>
        <authorList>
            <person name="Sheikh S."/>
            <person name="Fu C.-J."/>
            <person name="Brown M.W."/>
            <person name="Baldauf S.L."/>
        </authorList>
    </citation>
    <scope>NUCLEOTIDE SEQUENCE [LARGE SCALE GENOMIC DNA]</scope>
    <source>
        <strain evidence="15 16">ATCC MYA-3509</strain>
    </source>
</reference>
<keyword evidence="9" id="KW-0809">Transit peptide</keyword>
<dbReference type="SUPFAM" id="SSF47473">
    <property type="entry name" value="EF-hand"/>
    <property type="match status" value="2"/>
</dbReference>
<keyword evidence="10" id="KW-0406">Ion transport</keyword>
<feature type="domain" description="EF-hand" evidence="14">
    <location>
        <begin position="388"/>
        <end position="423"/>
    </location>
</feature>
<evidence type="ECO:0000256" key="10">
    <source>
        <dbReference type="ARBA" id="ARBA00023065"/>
    </source>
</evidence>
<evidence type="ECO:0000256" key="2">
    <source>
        <dbReference type="ARBA" id="ARBA00004569"/>
    </source>
</evidence>
<evidence type="ECO:0000259" key="14">
    <source>
        <dbReference type="PROSITE" id="PS50222"/>
    </source>
</evidence>
<sequence>MLSRFVRSVPKGASKLTFQTNLSNRVLLQQGSTTVKSLISIQKRHRGYKSEYDEFDPDFEMDEPKNFALTICVGLLAAITGFAAGLSVAWNNPNANASDEEDEEVPSLDDGGVYNAELLKTFEHFADIEEGGEKFLSSEAFVRSLLMPKPDTPAWVAYPRKDGELVVDKKMFEDKDLQVMFSFADVNADRKISFPEYDLFITLLSLNPHQFSLAFRMFDADGNGFIDANEFKNVLQANKKHQGPVDSNNSIMQYFFGPNQDRKVSFSDFIRFVNKCKDTILKLEFLQHDIEGRGAVSVEAFSELMTNSPHFNTINDISHFKKQLNLLKTNGFFKPSGRVDYDTYKAFRVMSERIDDISFAMQLYTSGGNAIGRDTFTRAVKNVGIVDIPSRVVDLVFALYDSDNNGTLDWKEFTTALHRKKGNEGIVEKLSE</sequence>
<evidence type="ECO:0000256" key="3">
    <source>
        <dbReference type="ARBA" id="ARBA00022448"/>
    </source>
</evidence>
<dbReference type="InterPro" id="IPR002048">
    <property type="entry name" value="EF_hand_dom"/>
</dbReference>
<proteinExistence type="inferred from homology"/>
<dbReference type="PROSITE" id="PS50222">
    <property type="entry name" value="EF_HAND_2"/>
    <property type="match status" value="2"/>
</dbReference>
<keyword evidence="4" id="KW-0109">Calcium transport</keyword>
<evidence type="ECO:0000256" key="6">
    <source>
        <dbReference type="ARBA" id="ARBA00022737"/>
    </source>
</evidence>
<keyword evidence="5" id="KW-0479">Metal-binding</keyword>
<dbReference type="GO" id="GO:1990246">
    <property type="term" value="C:uniplex complex"/>
    <property type="evidence" value="ECO:0007669"/>
    <property type="project" value="TreeGrafter"/>
</dbReference>
<dbReference type="GO" id="GO:0036444">
    <property type="term" value="P:calcium import into the mitochondrion"/>
    <property type="evidence" value="ECO:0007669"/>
    <property type="project" value="TreeGrafter"/>
</dbReference>
<dbReference type="PANTHER" id="PTHR12294:SF1">
    <property type="entry name" value="CALCIUM UPTAKE PROTEIN 1, MITOCHONDRIAL"/>
    <property type="match status" value="1"/>
</dbReference>
<evidence type="ECO:0000256" key="5">
    <source>
        <dbReference type="ARBA" id="ARBA00022723"/>
    </source>
</evidence>
<keyword evidence="16" id="KW-1185">Reference proteome</keyword>
<dbReference type="InterPro" id="IPR018247">
    <property type="entry name" value="EF_Hand_1_Ca_BS"/>
</dbReference>
<evidence type="ECO:0000256" key="9">
    <source>
        <dbReference type="ARBA" id="ARBA00022946"/>
    </source>
</evidence>
<dbReference type="InterPro" id="IPR039800">
    <property type="entry name" value="MICU1/2/3"/>
</dbReference>
<name>A0AAW2ZMS4_9EUKA</name>
<evidence type="ECO:0000256" key="7">
    <source>
        <dbReference type="ARBA" id="ARBA00022792"/>
    </source>
</evidence>
<dbReference type="GO" id="GO:0005509">
    <property type="term" value="F:calcium ion binding"/>
    <property type="evidence" value="ECO:0007669"/>
    <property type="project" value="InterPro"/>
</dbReference>
<dbReference type="SMART" id="SM00054">
    <property type="entry name" value="EFh"/>
    <property type="match status" value="4"/>
</dbReference>
<dbReference type="AlphaFoldDB" id="A0AAW2ZMS4"/>
<comment type="caution">
    <text evidence="15">The sequence shown here is derived from an EMBL/GenBank/DDBJ whole genome shotgun (WGS) entry which is preliminary data.</text>
</comment>
<evidence type="ECO:0000256" key="12">
    <source>
        <dbReference type="ARBA" id="ARBA00023136"/>
    </source>
</evidence>
<evidence type="ECO:0000256" key="8">
    <source>
        <dbReference type="ARBA" id="ARBA00022837"/>
    </source>
</evidence>
<accession>A0AAW2ZMS4</accession>
<evidence type="ECO:0000256" key="11">
    <source>
        <dbReference type="ARBA" id="ARBA00023128"/>
    </source>
</evidence>
<comment type="similarity">
    <text evidence="13">Belongs to the MICU1 family. MICU1 subfamily.</text>
</comment>
<dbReference type="Proteomes" id="UP001431209">
    <property type="component" value="Unassembled WGS sequence"/>
</dbReference>
<dbReference type="EMBL" id="JAOPGA020001688">
    <property type="protein sequence ID" value="KAL0490456.1"/>
    <property type="molecule type" value="Genomic_DNA"/>
</dbReference>
<keyword evidence="8" id="KW-0106">Calcium</keyword>
<keyword evidence="3" id="KW-0813">Transport</keyword>
<dbReference type="PANTHER" id="PTHR12294">
    <property type="entry name" value="EF HAND DOMAIN FAMILY A1,A2-RELATED"/>
    <property type="match status" value="1"/>
</dbReference>
<evidence type="ECO:0000256" key="4">
    <source>
        <dbReference type="ARBA" id="ARBA00022568"/>
    </source>
</evidence>
<evidence type="ECO:0000313" key="16">
    <source>
        <dbReference type="Proteomes" id="UP001431209"/>
    </source>
</evidence>
<dbReference type="GO" id="GO:0051560">
    <property type="term" value="P:mitochondrial calcium ion homeostasis"/>
    <property type="evidence" value="ECO:0007669"/>
    <property type="project" value="TreeGrafter"/>
</dbReference>
<dbReference type="PROSITE" id="PS00018">
    <property type="entry name" value="EF_HAND_1"/>
    <property type="match status" value="2"/>
</dbReference>